<dbReference type="EMBL" id="CAMPGE010013951">
    <property type="protein sequence ID" value="CAI2372656.1"/>
    <property type="molecule type" value="Genomic_DNA"/>
</dbReference>
<comment type="caution">
    <text evidence="1">The sequence shown here is derived from an EMBL/GenBank/DDBJ whole genome shotgun (WGS) entry which is preliminary data.</text>
</comment>
<dbReference type="PANTHER" id="PTHR48420:SF1">
    <property type="entry name" value="NON-HAEM DIOXYGENASE N-TERMINAL DOMAIN-CONTAINING PROTEIN"/>
    <property type="match status" value="1"/>
</dbReference>
<proteinExistence type="predicted"/>
<sequence>MITTQLLRKSRGPISVAKRFASTRVIHIDFKDIVNQEKSLFPKFEEAYGNDGIGACIVNNIPEFPEKRRALLPYAQKITKLEKDILETLESPELLYGVGWSHGREKFQGKPDFLKASFYACPLSDTFKMNFSETDQREASNLWPAPGALDGFETAFKDLGQFINKVGLQVAKNLDKYIKYRANTYEDGLIHRHLKNSIKTTGRLLHYFPVNEEVDMSDMKWCGWHNDHGTLTGLCSAMYLDKDFNEVDPEEVEDDVSGLFAMTRNHEEIKIKIPQNSLAFQIGETSQIVSGGILCATPHSVVSKPSTKGISRNTFALFLEPNSDTQLYVPKDTDPKAVHKQDPTNQVPLIEDRWDVGNDFGAFERKTFQKYYEHHG</sequence>
<gene>
    <name evidence="1" type="ORF">ECRASSUSDP1_LOCUS13987</name>
</gene>
<reference evidence="1" key="1">
    <citation type="submission" date="2023-07" db="EMBL/GenBank/DDBJ databases">
        <authorList>
            <consortium name="AG Swart"/>
            <person name="Singh M."/>
            <person name="Singh A."/>
            <person name="Seah K."/>
            <person name="Emmerich C."/>
        </authorList>
    </citation>
    <scope>NUCLEOTIDE SEQUENCE</scope>
    <source>
        <strain evidence="1">DP1</strain>
    </source>
</reference>
<dbReference type="SUPFAM" id="SSF51197">
    <property type="entry name" value="Clavaminate synthase-like"/>
    <property type="match status" value="1"/>
</dbReference>
<dbReference type="Gene3D" id="2.60.120.330">
    <property type="entry name" value="B-lactam Antibiotic, Isopenicillin N Synthase, Chain"/>
    <property type="match status" value="1"/>
</dbReference>
<evidence type="ECO:0000313" key="1">
    <source>
        <dbReference type="EMBL" id="CAI2372656.1"/>
    </source>
</evidence>
<dbReference type="InterPro" id="IPR027443">
    <property type="entry name" value="IPNS-like_sf"/>
</dbReference>
<keyword evidence="2" id="KW-1185">Reference proteome</keyword>
<name>A0AAD1XH75_EUPCR</name>
<evidence type="ECO:0008006" key="3">
    <source>
        <dbReference type="Google" id="ProtNLM"/>
    </source>
</evidence>
<dbReference type="Proteomes" id="UP001295684">
    <property type="component" value="Unassembled WGS sequence"/>
</dbReference>
<protein>
    <recommendedName>
        <fullName evidence="3">Non-haem dioxygenase N-terminal domain-containing protein</fullName>
    </recommendedName>
</protein>
<organism evidence="1 2">
    <name type="scientific">Euplotes crassus</name>
    <dbReference type="NCBI Taxonomy" id="5936"/>
    <lineage>
        <taxon>Eukaryota</taxon>
        <taxon>Sar</taxon>
        <taxon>Alveolata</taxon>
        <taxon>Ciliophora</taxon>
        <taxon>Intramacronucleata</taxon>
        <taxon>Spirotrichea</taxon>
        <taxon>Hypotrichia</taxon>
        <taxon>Euplotida</taxon>
        <taxon>Euplotidae</taxon>
        <taxon>Moneuplotes</taxon>
    </lineage>
</organism>
<accession>A0AAD1XH75</accession>
<evidence type="ECO:0000313" key="2">
    <source>
        <dbReference type="Proteomes" id="UP001295684"/>
    </source>
</evidence>
<dbReference type="AlphaFoldDB" id="A0AAD1XH75"/>
<dbReference type="PANTHER" id="PTHR48420">
    <property type="entry name" value="NON-HAEM DIOXYGENASE N-TERMINAL DOMAIN-CONTAINING PROTEIN"/>
    <property type="match status" value="1"/>
</dbReference>